<evidence type="ECO:0000313" key="2">
    <source>
        <dbReference type="Proteomes" id="UP001176961"/>
    </source>
</evidence>
<proteinExistence type="predicted"/>
<name>A0AA36HGF4_CYLNA</name>
<dbReference type="AlphaFoldDB" id="A0AA36HGF4"/>
<accession>A0AA36HGF4</accession>
<dbReference type="Proteomes" id="UP001176961">
    <property type="component" value="Unassembled WGS sequence"/>
</dbReference>
<protein>
    <submittedName>
        <fullName evidence="1">Uncharacterized protein</fullName>
    </submittedName>
</protein>
<comment type="caution">
    <text evidence="1">The sequence shown here is derived from an EMBL/GenBank/DDBJ whole genome shotgun (WGS) entry which is preliminary data.</text>
</comment>
<dbReference type="EMBL" id="CATQJL010000326">
    <property type="protein sequence ID" value="CAJ0610153.1"/>
    <property type="molecule type" value="Genomic_DNA"/>
</dbReference>
<gene>
    <name evidence="1" type="ORF">CYNAS_LOCUS22136</name>
</gene>
<organism evidence="1 2">
    <name type="scientific">Cylicocyclus nassatus</name>
    <name type="common">Nematode worm</name>
    <dbReference type="NCBI Taxonomy" id="53992"/>
    <lineage>
        <taxon>Eukaryota</taxon>
        <taxon>Metazoa</taxon>
        <taxon>Ecdysozoa</taxon>
        <taxon>Nematoda</taxon>
        <taxon>Chromadorea</taxon>
        <taxon>Rhabditida</taxon>
        <taxon>Rhabditina</taxon>
        <taxon>Rhabditomorpha</taxon>
        <taxon>Strongyloidea</taxon>
        <taxon>Strongylidae</taxon>
        <taxon>Cylicocyclus</taxon>
    </lineage>
</organism>
<keyword evidence="2" id="KW-1185">Reference proteome</keyword>
<sequence>MQRIWLVFLVSSAIFASEEESEEYVGDVCEKPWQTHEMNILASYSQCSVFQDDGVICTPNDPIECTGRNPVCVLSKLTGDYRCCSDIPQDLGNPPGNPEQIKPICPYGASSYDIPSVLLCDPEEENSCPEEYTCEQALNHKMTAPHHAHLCCKTSTLESFENVFYETKVGINKMSGNLSMPLFYVTSISPSIIPHAPLRGIDFVVLHEHAQTSGSTPPEIRTGDHFSMLPYRFRKPVYLRKVVLLHDQMLHEFHHVLVLYNPHGNPEAMHFYYNRPTTLSREIDLTVPAWDEGIFFRNMNRVLTIQSDQTSTKQVRKLYIVLVFQTKVRLTRRNQQTWHDFTANYTSFTDFLSSETGKYLGDPVAGSYFYITS</sequence>
<evidence type="ECO:0000313" key="1">
    <source>
        <dbReference type="EMBL" id="CAJ0610153.1"/>
    </source>
</evidence>
<reference evidence="1" key="1">
    <citation type="submission" date="2023-07" db="EMBL/GenBank/DDBJ databases">
        <authorList>
            <consortium name="CYATHOMIX"/>
        </authorList>
    </citation>
    <scope>NUCLEOTIDE SEQUENCE</scope>
    <source>
        <strain evidence="1">N/A</strain>
    </source>
</reference>